<feature type="transmembrane region" description="Helical" evidence="1">
    <location>
        <begin position="250"/>
        <end position="268"/>
    </location>
</feature>
<feature type="transmembrane region" description="Helical" evidence="1">
    <location>
        <begin position="33"/>
        <end position="51"/>
    </location>
</feature>
<protein>
    <submittedName>
        <fullName evidence="2">Uncharacterized protein</fullName>
    </submittedName>
</protein>
<feature type="transmembrane region" description="Helical" evidence="1">
    <location>
        <begin position="173"/>
        <end position="195"/>
    </location>
</feature>
<feature type="transmembrane region" description="Helical" evidence="1">
    <location>
        <begin position="6"/>
        <end position="26"/>
    </location>
</feature>
<feature type="transmembrane region" description="Helical" evidence="1">
    <location>
        <begin position="115"/>
        <end position="132"/>
    </location>
</feature>
<evidence type="ECO:0000256" key="1">
    <source>
        <dbReference type="SAM" id="Phobius"/>
    </source>
</evidence>
<proteinExistence type="predicted"/>
<accession>A0A1G8BW75</accession>
<feature type="transmembrane region" description="Helical" evidence="1">
    <location>
        <begin position="57"/>
        <end position="74"/>
    </location>
</feature>
<feature type="transmembrane region" description="Helical" evidence="1">
    <location>
        <begin position="364"/>
        <end position="387"/>
    </location>
</feature>
<keyword evidence="1" id="KW-0812">Transmembrane</keyword>
<feature type="transmembrane region" description="Helical" evidence="1">
    <location>
        <begin position="144"/>
        <end position="167"/>
    </location>
</feature>
<feature type="transmembrane region" description="Helical" evidence="1">
    <location>
        <begin position="228"/>
        <end position="245"/>
    </location>
</feature>
<feature type="transmembrane region" description="Helical" evidence="1">
    <location>
        <begin position="422"/>
        <end position="439"/>
    </location>
</feature>
<gene>
    <name evidence="2" type="ORF">SAMN05192582_10058</name>
</gene>
<organism evidence="2 3">
    <name type="scientific">Bacteroides ovatus</name>
    <dbReference type="NCBI Taxonomy" id="28116"/>
    <lineage>
        <taxon>Bacteria</taxon>
        <taxon>Pseudomonadati</taxon>
        <taxon>Bacteroidota</taxon>
        <taxon>Bacteroidia</taxon>
        <taxon>Bacteroidales</taxon>
        <taxon>Bacteroidaceae</taxon>
        <taxon>Bacteroides</taxon>
    </lineage>
</organism>
<evidence type="ECO:0000313" key="2">
    <source>
        <dbReference type="EMBL" id="SDH37487.1"/>
    </source>
</evidence>
<evidence type="ECO:0000313" key="3">
    <source>
        <dbReference type="Proteomes" id="UP000181870"/>
    </source>
</evidence>
<keyword evidence="1" id="KW-0472">Membrane</keyword>
<reference evidence="2 3" key="1">
    <citation type="submission" date="2016-10" db="EMBL/GenBank/DDBJ databases">
        <authorList>
            <person name="de Groot N.N."/>
        </authorList>
    </citation>
    <scope>NUCLEOTIDE SEQUENCE [LARGE SCALE GENOMIC DNA]</scope>
    <source>
        <strain evidence="2 3">NLAE-zl-C57</strain>
    </source>
</reference>
<feature type="transmembrane region" description="Helical" evidence="1">
    <location>
        <begin position="86"/>
        <end position="103"/>
    </location>
</feature>
<name>A0A1G8BW75_BACOV</name>
<dbReference type="RefSeq" id="WP_074635992.1">
    <property type="nucleotide sequence ID" value="NZ_FNDO01000005.1"/>
</dbReference>
<dbReference type="EMBL" id="FNDO01000005">
    <property type="protein sequence ID" value="SDH37487.1"/>
    <property type="molecule type" value="Genomic_DNA"/>
</dbReference>
<dbReference type="AlphaFoldDB" id="A0A1G8BW75"/>
<keyword evidence="1" id="KW-1133">Transmembrane helix</keyword>
<sequence>MLIRGLSASTLLIYNIAVLITLIFLLRRYKSNQIAIFIIILFWGGLFADMGKMVQNIYKIAVVIFAIHLPYKYYFKNEIKAVRPLWIALGAFVVFVVCVNLIVHRESPLLVFSQMYKYVVPAALFPILLHVCKHTINAYRLNRLFGEILVIQIALNVVKLVFVGGWYEGLVGSITGVAGGGAGTTLPLLGLCWFALNTNMNINNKKSIFFLIGFLFIGWMAGKRAVWLLFPILFFLLGIFVSKTISMKRILPLLLLLPLFLYLGLRFSPTLNPEKKIWGSFDPVYAWNYTMEYSAGKKDVTGDREVGAGRIGANTLLFQTFFYSGDNLSTFSRLIGLGIGHVFAPNYEDYSNRDYYLGISTRGALTGFGMFLMAFGAVGLILFILYLLRLTHYANSRNIRYIFGGVILFDFVFYNSTIVQDPALMVFMMFLIAYSNKTYNKYGEFRDITYLYKHLICK</sequence>
<dbReference type="Proteomes" id="UP000181870">
    <property type="component" value="Unassembled WGS sequence"/>
</dbReference>
<feature type="transmembrane region" description="Helical" evidence="1">
    <location>
        <begin position="207"/>
        <end position="222"/>
    </location>
</feature>